<reference evidence="1" key="1">
    <citation type="journal article" date="2015" name="Nature">
        <title>Complex archaea that bridge the gap between prokaryotes and eukaryotes.</title>
        <authorList>
            <person name="Spang A."/>
            <person name="Saw J.H."/>
            <person name="Jorgensen S.L."/>
            <person name="Zaremba-Niedzwiedzka K."/>
            <person name="Martijn J."/>
            <person name="Lind A.E."/>
            <person name="van Eijk R."/>
            <person name="Schleper C."/>
            <person name="Guy L."/>
            <person name="Ettema T.J."/>
        </authorList>
    </citation>
    <scope>NUCLEOTIDE SEQUENCE</scope>
</reference>
<dbReference type="GO" id="GO:0008168">
    <property type="term" value="F:methyltransferase activity"/>
    <property type="evidence" value="ECO:0007669"/>
    <property type="project" value="InterPro"/>
</dbReference>
<dbReference type="GO" id="GO:0003676">
    <property type="term" value="F:nucleic acid binding"/>
    <property type="evidence" value="ECO:0007669"/>
    <property type="project" value="InterPro"/>
</dbReference>
<dbReference type="InterPro" id="IPR007757">
    <property type="entry name" value="MT-A70-like"/>
</dbReference>
<name>A0A0F9FQE0_9ZZZZ</name>
<dbReference type="Pfam" id="PF05063">
    <property type="entry name" value="MT-A70"/>
    <property type="match status" value="1"/>
</dbReference>
<comment type="caution">
    <text evidence="1">The sequence shown here is derived from an EMBL/GenBank/DDBJ whole genome shotgun (WGS) entry which is preliminary data.</text>
</comment>
<accession>A0A0F9FQE0</accession>
<dbReference type="GO" id="GO:0032259">
    <property type="term" value="P:methylation"/>
    <property type="evidence" value="ECO:0007669"/>
    <property type="project" value="InterPro"/>
</dbReference>
<proteinExistence type="predicted"/>
<dbReference type="PROSITE" id="PS51143">
    <property type="entry name" value="MT_A70"/>
    <property type="match status" value="1"/>
</dbReference>
<sequence>MKPIIKKYQIIYADPPWRFKNWSMSELAKRGEKWARKNGRSPYDVMNNEDIYKLPIQQIADKNCILFLWAWY</sequence>
<dbReference type="PROSITE" id="PS00092">
    <property type="entry name" value="N6_MTASE"/>
    <property type="match status" value="1"/>
</dbReference>
<dbReference type="InterPro" id="IPR002052">
    <property type="entry name" value="DNA_methylase_N6_adenine_CS"/>
</dbReference>
<dbReference type="AlphaFoldDB" id="A0A0F9FQE0"/>
<gene>
    <name evidence="1" type="ORF">LCGC14_1921650</name>
</gene>
<dbReference type="EMBL" id="LAZR01020476">
    <property type="protein sequence ID" value="KKL88739.1"/>
    <property type="molecule type" value="Genomic_DNA"/>
</dbReference>
<protein>
    <submittedName>
        <fullName evidence="1">Uncharacterized protein</fullName>
    </submittedName>
</protein>
<organism evidence="1">
    <name type="scientific">marine sediment metagenome</name>
    <dbReference type="NCBI Taxonomy" id="412755"/>
    <lineage>
        <taxon>unclassified sequences</taxon>
        <taxon>metagenomes</taxon>
        <taxon>ecological metagenomes</taxon>
    </lineage>
</organism>
<evidence type="ECO:0000313" key="1">
    <source>
        <dbReference type="EMBL" id="KKL88739.1"/>
    </source>
</evidence>